<evidence type="ECO:0000256" key="1">
    <source>
        <dbReference type="SAM" id="Coils"/>
    </source>
</evidence>
<keyword evidence="4" id="KW-1185">Reference proteome</keyword>
<dbReference type="RefSeq" id="WP_133613122.1">
    <property type="nucleotide sequence ID" value="NZ_SNYW01000007.1"/>
</dbReference>
<dbReference type="Proteomes" id="UP000295783">
    <property type="component" value="Unassembled WGS sequence"/>
</dbReference>
<keyword evidence="1" id="KW-0175">Coiled coil</keyword>
<evidence type="ECO:0000256" key="2">
    <source>
        <dbReference type="SAM" id="MobiDB-lite"/>
    </source>
</evidence>
<name>A0A4R6WQ74_9PROT</name>
<dbReference type="InterPro" id="IPR046184">
    <property type="entry name" value="DUF6212"/>
</dbReference>
<dbReference type="Pfam" id="PF19717">
    <property type="entry name" value="DUF6212"/>
    <property type="match status" value="1"/>
</dbReference>
<evidence type="ECO:0000313" key="4">
    <source>
        <dbReference type="Proteomes" id="UP000295783"/>
    </source>
</evidence>
<dbReference type="EMBL" id="SNYW01000007">
    <property type="protein sequence ID" value="TDQ83364.1"/>
    <property type="molecule type" value="Genomic_DNA"/>
</dbReference>
<organism evidence="3 4">
    <name type="scientific">Dongia mobilis</name>
    <dbReference type="NCBI Taxonomy" id="578943"/>
    <lineage>
        <taxon>Bacteria</taxon>
        <taxon>Pseudomonadati</taxon>
        <taxon>Pseudomonadota</taxon>
        <taxon>Alphaproteobacteria</taxon>
        <taxon>Rhodospirillales</taxon>
        <taxon>Dongiaceae</taxon>
        <taxon>Dongia</taxon>
    </lineage>
</organism>
<gene>
    <name evidence="3" type="ORF">A8950_1650</name>
</gene>
<dbReference type="OrthoDB" id="8145930at2"/>
<proteinExistence type="predicted"/>
<comment type="caution">
    <text evidence="3">The sequence shown here is derived from an EMBL/GenBank/DDBJ whole genome shotgun (WGS) entry which is preliminary data.</text>
</comment>
<sequence length="534" mass="57121">MIGAATARPQDVRHDKIRPEKPPARVIIGPDRPQRLMSRKPLILYGGRLGEWAKALAGEGCVFAKVKRVADDHLLVRDETGSDRRLVEPPLLLLGIVGFDRNEFDLMTRAASWLQRIGAAPDAFLAQADDGAALSAYLLGNFQEILSAQAGSNTALARQLAQLRQENEDLQNRFAALESFIDRHGLQPFECAFINPPPGDEAGLVEQGAASPTPNVLEMATNGRVSQILPVASLGVSAIALHVAKAQPRSDATLNVTLQSIEDGRQIEQWSVPAADLPAGWTTLGLRQALAGLRRTLRLSIAVEGDRARLPALSLGGAQPLDLFRLQDPDLQQSIAASSLAMRIFVGLPGVAPPNPAGVAPQAGSGQGGQGSGLLERPLPADLLRNVQQARLDADASPFDGVAYLDEERIVSCHPPAFGMTIARLPRGCPAGTLRLSANLLVDHAQSRDVEFSLLATGDEGRVMPLLSGVAEPIAGEGFSGWVRVPGKQPRFASLFMAGDDTPRDLYLATRMVEPGNHDFAWARFLNLHALLQG</sequence>
<reference evidence="3 4" key="1">
    <citation type="submission" date="2019-03" db="EMBL/GenBank/DDBJ databases">
        <title>Genomic Encyclopedia of Type Strains, Phase III (KMG-III): the genomes of soil and plant-associated and newly described type strains.</title>
        <authorList>
            <person name="Whitman W."/>
        </authorList>
    </citation>
    <scope>NUCLEOTIDE SEQUENCE [LARGE SCALE GENOMIC DNA]</scope>
    <source>
        <strain evidence="3 4">CGMCC 1.7660</strain>
    </source>
</reference>
<feature type="coiled-coil region" evidence="1">
    <location>
        <begin position="153"/>
        <end position="180"/>
    </location>
</feature>
<accession>A0A4R6WQ74</accession>
<dbReference type="AlphaFoldDB" id="A0A4R6WQ74"/>
<evidence type="ECO:0000313" key="3">
    <source>
        <dbReference type="EMBL" id="TDQ83364.1"/>
    </source>
</evidence>
<protein>
    <submittedName>
        <fullName evidence="3">Uncharacterized protein</fullName>
    </submittedName>
</protein>
<feature type="region of interest" description="Disordered" evidence="2">
    <location>
        <begin position="356"/>
        <end position="375"/>
    </location>
</feature>